<dbReference type="EMBL" id="HBEC01011520">
    <property type="protein sequence ID" value="CAD8285239.1"/>
    <property type="molecule type" value="Transcribed_RNA"/>
</dbReference>
<dbReference type="AlphaFoldDB" id="A0A7R9V535"/>
<proteinExistence type="predicted"/>
<reference evidence="2" key="1">
    <citation type="submission" date="2021-01" db="EMBL/GenBank/DDBJ databases">
        <authorList>
            <person name="Corre E."/>
            <person name="Pelletier E."/>
            <person name="Niang G."/>
            <person name="Scheremetjew M."/>
            <person name="Finn R."/>
            <person name="Kale V."/>
            <person name="Holt S."/>
            <person name="Cochrane G."/>
            <person name="Meng A."/>
            <person name="Brown T."/>
            <person name="Cohen L."/>
        </authorList>
    </citation>
    <scope>NUCLEOTIDE SEQUENCE</scope>
    <source>
        <strain evidence="2">CCMP219</strain>
    </source>
</reference>
<name>A0A7R9V535_9CHLO</name>
<protein>
    <submittedName>
        <fullName evidence="2">Uncharacterized protein</fullName>
    </submittedName>
</protein>
<evidence type="ECO:0000256" key="1">
    <source>
        <dbReference type="SAM" id="MobiDB-lite"/>
    </source>
</evidence>
<feature type="region of interest" description="Disordered" evidence="1">
    <location>
        <begin position="1"/>
        <end position="28"/>
    </location>
</feature>
<evidence type="ECO:0000313" key="2">
    <source>
        <dbReference type="EMBL" id="CAD8285239.1"/>
    </source>
</evidence>
<feature type="region of interest" description="Disordered" evidence="1">
    <location>
        <begin position="187"/>
        <end position="244"/>
    </location>
</feature>
<sequence length="244" mass="25447">MTPPHVSGISFAPVQDSGADGSNDTSAASVVSFGGRRASQCAGHTADAKQLTRRPAPIRTHTGAQPVASTMGGNQHGFTSQQEAGAQLLVAEGRALQALRVGLPPGAELADVAPPGSPDLITTYFHEIHGLRQSVDSSCGTPPTLNLEAIHRDFDANLPLGPLSPSPLSPSMLTLCSGLDVLQLRPPTGYLEQDDSSSSDVGIGGERRGSGRSDSEPYRKALPDMRMCESPVLRHSETPANLPE</sequence>
<accession>A0A7R9V535</accession>
<feature type="compositionally biased region" description="Basic and acidic residues" evidence="1">
    <location>
        <begin position="205"/>
        <end position="237"/>
    </location>
</feature>
<gene>
    <name evidence="2" type="ORF">CEUR00632_LOCUS5277</name>
</gene>
<organism evidence="2">
    <name type="scientific">Chlamydomonas euryale</name>
    <dbReference type="NCBI Taxonomy" id="1486919"/>
    <lineage>
        <taxon>Eukaryota</taxon>
        <taxon>Viridiplantae</taxon>
        <taxon>Chlorophyta</taxon>
        <taxon>core chlorophytes</taxon>
        <taxon>Chlorophyceae</taxon>
        <taxon>CS clade</taxon>
        <taxon>Chlamydomonadales</taxon>
        <taxon>Chlamydomonadaceae</taxon>
        <taxon>Chlamydomonas</taxon>
    </lineage>
</organism>